<dbReference type="SUPFAM" id="SSF47413">
    <property type="entry name" value="lambda repressor-like DNA-binding domains"/>
    <property type="match status" value="1"/>
</dbReference>
<dbReference type="InterPro" id="IPR010982">
    <property type="entry name" value="Lambda_DNA-bd_dom_sf"/>
</dbReference>
<sequence>MPNDRLRAALDAAGLTIEQLSVRVSVDPKTVERWVYSDARRPHRTTRQQVAALLRVEEGHLWPAGPRQNGAATTGVAELVHLYPSRSAVPFSLWTDLIQGVAEAMDVLVFSGQFLVEQHNILPVVRSKAAEGVRFRFVVGDETSPAVIQRAVEEGTTGGLEGRIQMMRRYLQDIAGLPGVEVRTHGTILYNSIYRFDDQALINGHAFGSLAGQNPMLHVRRVPDGTLWEHYMRSFERVWDVAQPEPAGR</sequence>
<evidence type="ECO:0000259" key="1">
    <source>
        <dbReference type="SMART" id="SM00530"/>
    </source>
</evidence>
<accession>A0A511D8K4</accession>
<keyword evidence="3" id="KW-1185">Reference proteome</keyword>
<dbReference type="GO" id="GO:0003677">
    <property type="term" value="F:DNA binding"/>
    <property type="evidence" value="ECO:0007669"/>
    <property type="project" value="InterPro"/>
</dbReference>
<organism evidence="2 3">
    <name type="scientific">Pseudonocardia asaccharolytica DSM 44247 = NBRC 16224</name>
    <dbReference type="NCBI Taxonomy" id="1123024"/>
    <lineage>
        <taxon>Bacteria</taxon>
        <taxon>Bacillati</taxon>
        <taxon>Actinomycetota</taxon>
        <taxon>Actinomycetes</taxon>
        <taxon>Pseudonocardiales</taxon>
        <taxon>Pseudonocardiaceae</taxon>
        <taxon>Pseudonocardia</taxon>
    </lineage>
</organism>
<dbReference type="EMBL" id="BJVI01000088">
    <property type="protein sequence ID" value="GEL20743.1"/>
    <property type="molecule type" value="Genomic_DNA"/>
</dbReference>
<comment type="caution">
    <text evidence="2">The sequence shown here is derived from an EMBL/GenBank/DDBJ whole genome shotgun (WGS) entry which is preliminary data.</text>
</comment>
<proteinExistence type="predicted"/>
<dbReference type="OrthoDB" id="8438314at2"/>
<feature type="domain" description="HTH cro/C1-type" evidence="1">
    <location>
        <begin position="5"/>
        <end position="61"/>
    </location>
</feature>
<dbReference type="InterPro" id="IPR001387">
    <property type="entry name" value="Cro/C1-type_HTH"/>
</dbReference>
<evidence type="ECO:0000313" key="3">
    <source>
        <dbReference type="Proteomes" id="UP000321328"/>
    </source>
</evidence>
<dbReference type="STRING" id="1123024.GCA_000423625_03506"/>
<dbReference type="AlphaFoldDB" id="A0A511D8K4"/>
<evidence type="ECO:0000313" key="2">
    <source>
        <dbReference type="EMBL" id="GEL20743.1"/>
    </source>
</evidence>
<dbReference type="Gene3D" id="1.10.260.40">
    <property type="entry name" value="lambda repressor-like DNA-binding domains"/>
    <property type="match status" value="1"/>
</dbReference>
<dbReference type="Proteomes" id="UP000321328">
    <property type="component" value="Unassembled WGS sequence"/>
</dbReference>
<protein>
    <submittedName>
        <fullName evidence="2">XRE family transcriptional regulator</fullName>
    </submittedName>
</protein>
<gene>
    <name evidence="2" type="ORF">PA7_45800</name>
</gene>
<dbReference type="CDD" id="cd00093">
    <property type="entry name" value="HTH_XRE"/>
    <property type="match status" value="1"/>
</dbReference>
<dbReference type="SMART" id="SM00530">
    <property type="entry name" value="HTH_XRE"/>
    <property type="match status" value="1"/>
</dbReference>
<name>A0A511D8K4_9PSEU</name>
<reference evidence="2 3" key="1">
    <citation type="submission" date="2019-07" db="EMBL/GenBank/DDBJ databases">
        <title>Whole genome shotgun sequence of Pseudonocardia asaccharolytica NBRC 16224.</title>
        <authorList>
            <person name="Hosoyama A."/>
            <person name="Uohara A."/>
            <person name="Ohji S."/>
            <person name="Ichikawa N."/>
        </authorList>
    </citation>
    <scope>NUCLEOTIDE SEQUENCE [LARGE SCALE GENOMIC DNA]</scope>
    <source>
        <strain evidence="2 3">NBRC 16224</strain>
    </source>
</reference>